<gene>
    <name evidence="2" type="ORF">U472_02475</name>
</gene>
<dbReference type="InterPro" id="IPR012507">
    <property type="entry name" value="YibE_F"/>
</dbReference>
<evidence type="ECO:0000313" key="3">
    <source>
        <dbReference type="Proteomes" id="UP000093514"/>
    </source>
</evidence>
<feature type="transmembrane region" description="Helical" evidence="1">
    <location>
        <begin position="143"/>
        <end position="162"/>
    </location>
</feature>
<dbReference type="AlphaFoldDB" id="A0A1C0ACI0"/>
<evidence type="ECO:0000313" key="2">
    <source>
        <dbReference type="EMBL" id="OCL28082.1"/>
    </source>
</evidence>
<evidence type="ECO:0000256" key="1">
    <source>
        <dbReference type="SAM" id="Phobius"/>
    </source>
</evidence>
<protein>
    <submittedName>
        <fullName evidence="2">YibE/F family protein</fullName>
    </submittedName>
</protein>
<feature type="transmembrane region" description="Helical" evidence="1">
    <location>
        <begin position="293"/>
        <end position="317"/>
    </location>
</feature>
<dbReference type="RefSeq" id="WP_068715171.1">
    <property type="nucleotide sequence ID" value="NZ_LWDV01000006.1"/>
</dbReference>
<feature type="transmembrane region" description="Helical" evidence="1">
    <location>
        <begin position="244"/>
        <end position="266"/>
    </location>
</feature>
<comment type="caution">
    <text evidence="2">The sequence shown here is derived from an EMBL/GenBank/DDBJ whole genome shotgun (WGS) entry which is preliminary data.</text>
</comment>
<feature type="transmembrane region" description="Helical" evidence="1">
    <location>
        <begin position="7"/>
        <end position="25"/>
    </location>
</feature>
<dbReference type="Pfam" id="PF07907">
    <property type="entry name" value="YibE_F"/>
    <property type="match status" value="1"/>
</dbReference>
<feature type="transmembrane region" description="Helical" evidence="1">
    <location>
        <begin position="168"/>
        <end position="187"/>
    </location>
</feature>
<proteinExistence type="predicted"/>
<feature type="transmembrane region" description="Helical" evidence="1">
    <location>
        <begin position="119"/>
        <end position="136"/>
    </location>
</feature>
<keyword evidence="1" id="KW-0472">Membrane</keyword>
<reference evidence="3" key="1">
    <citation type="submission" date="2016-07" db="EMBL/GenBank/DDBJ databases">
        <authorList>
            <person name="Florea S."/>
            <person name="Webb J.S."/>
            <person name="Jaromczyk J."/>
            <person name="Schardl C.L."/>
        </authorList>
    </citation>
    <scope>NUCLEOTIDE SEQUENCE [LARGE SCALE GENOMIC DNA]</scope>
    <source>
        <strain evidence="3">Z6</strain>
    </source>
</reference>
<keyword evidence="1" id="KW-0812">Transmembrane</keyword>
<dbReference type="OrthoDB" id="5753718at2"/>
<dbReference type="PANTHER" id="PTHR41771:SF1">
    <property type="entry name" value="MEMBRANE PROTEIN"/>
    <property type="match status" value="1"/>
</dbReference>
<organism evidence="2 3">
    <name type="scientific">Orenia metallireducens</name>
    <dbReference type="NCBI Taxonomy" id="1413210"/>
    <lineage>
        <taxon>Bacteria</taxon>
        <taxon>Bacillati</taxon>
        <taxon>Bacillota</taxon>
        <taxon>Clostridia</taxon>
        <taxon>Halanaerobiales</taxon>
        <taxon>Halobacteroidaceae</taxon>
        <taxon>Orenia</taxon>
    </lineage>
</organism>
<feature type="transmembrane region" description="Helical" evidence="1">
    <location>
        <begin position="194"/>
        <end position="215"/>
    </location>
</feature>
<feature type="transmembrane region" description="Helical" evidence="1">
    <location>
        <begin position="337"/>
        <end position="362"/>
    </location>
</feature>
<name>A0A1C0ACI0_9FIRM</name>
<dbReference type="PANTHER" id="PTHR41771">
    <property type="entry name" value="MEMBRANE PROTEIN-RELATED"/>
    <property type="match status" value="1"/>
</dbReference>
<dbReference type="EMBL" id="LWDV01000006">
    <property type="protein sequence ID" value="OCL28082.1"/>
    <property type="molecule type" value="Genomic_DNA"/>
</dbReference>
<dbReference type="Proteomes" id="UP000093514">
    <property type="component" value="Unassembled WGS sequence"/>
</dbReference>
<keyword evidence="3" id="KW-1185">Reference proteome</keyword>
<reference evidence="2 3" key="2">
    <citation type="submission" date="2016-08" db="EMBL/GenBank/DDBJ databases">
        <title>Orenia metallireducens sp. nov. strain Z6, a Novel Metal-reducing Firmicute from the Deep Subsurface.</title>
        <authorList>
            <person name="Maxim B.I."/>
            <person name="Kenneth K."/>
            <person name="Flynn T.M."/>
            <person name="Oloughlin E.J."/>
            <person name="Locke R.A."/>
            <person name="Weber J.R."/>
            <person name="Egan S.M."/>
            <person name="Mackie R.I."/>
            <person name="Cann I.K."/>
        </authorList>
    </citation>
    <scope>NUCLEOTIDE SEQUENCE [LARGE SCALE GENOMIC DNA]</scope>
    <source>
        <strain evidence="2 3">Z6</strain>
    </source>
</reference>
<accession>A0A1C0ACI0</accession>
<keyword evidence="1" id="KW-1133">Transmembrane helix</keyword>
<sequence>MRKVKVMVILAIILMIMGLFINIHSKDEWGNLEVKAIVLDTDNSDMIQAGISKIGFQSLQVKILEGRYKGEKISASNNLLGKLDIDNYYKEGDKIVVALLEKNNQIISAKAIDLYRQNWELLLFGFFVLLLILYAGYTGVKALFSFIASLYLIWNFLIPGLLEGKNPLLLSSVILLLLSAIIIFAVAGFNRKGLAAFVGTISGLAITIGITVFFGNRLELMGMTSPFAETLLFSGHLDLDMKDIFYAAIVIGASGAAMDIAMDIAASMEEIKLKRPDIERGELIQSGFNVGRAVIGTMTTTLLLAYSGGYLTLLMLFMTKNSTFSRMLNFKMVSAEILRTLTGSIGLVLVAPITAFFAGWTYSIDIRAIFDKEKEIEMVKNVEVSD</sequence>